<dbReference type="Proteomes" id="UP000681722">
    <property type="component" value="Unassembled WGS sequence"/>
</dbReference>
<dbReference type="InterPro" id="IPR029021">
    <property type="entry name" value="Prot-tyrosine_phosphatase-like"/>
</dbReference>
<proteinExistence type="predicted"/>
<dbReference type="Proteomes" id="UP000663829">
    <property type="component" value="Unassembled WGS sequence"/>
</dbReference>
<keyword evidence="7" id="KW-1185">Reference proteome</keyword>
<gene>
    <name evidence="3" type="ORF">GPM918_LOCUS18588</name>
    <name evidence="4" type="ORF">OVA965_LOCUS25327</name>
    <name evidence="5" type="ORF">SRO942_LOCUS18583</name>
    <name evidence="6" type="ORF">TMI583_LOCUS26052</name>
</gene>
<dbReference type="Pfam" id="PF22784">
    <property type="entry name" value="PTP-SAK"/>
    <property type="match status" value="1"/>
</dbReference>
<dbReference type="CDD" id="cd14494">
    <property type="entry name" value="PTP_DSP_cys"/>
    <property type="match status" value="1"/>
</dbReference>
<dbReference type="GO" id="GO:0016791">
    <property type="term" value="F:phosphatase activity"/>
    <property type="evidence" value="ECO:0007669"/>
    <property type="project" value="UniProtKB-ARBA"/>
</dbReference>
<dbReference type="EMBL" id="CAJOBC010005409">
    <property type="protein sequence ID" value="CAF3862793.1"/>
    <property type="molecule type" value="Genomic_DNA"/>
</dbReference>
<dbReference type="Proteomes" id="UP000677228">
    <property type="component" value="Unassembled WGS sequence"/>
</dbReference>
<evidence type="ECO:0000313" key="5">
    <source>
        <dbReference type="EMBL" id="CAF3862793.1"/>
    </source>
</evidence>
<dbReference type="OrthoDB" id="2017893at2759"/>
<dbReference type="InterPro" id="IPR000387">
    <property type="entry name" value="Tyr_Pase_dom"/>
</dbReference>
<accession>A0A814P1D2</accession>
<dbReference type="SUPFAM" id="SSF52799">
    <property type="entry name" value="(Phosphotyrosine protein) phosphatases II"/>
    <property type="match status" value="1"/>
</dbReference>
<dbReference type="EMBL" id="CAJOBA010037209">
    <property type="protein sequence ID" value="CAF4037911.1"/>
    <property type="molecule type" value="Genomic_DNA"/>
</dbReference>
<keyword evidence="1" id="KW-0378">Hydrolase</keyword>
<dbReference type="Proteomes" id="UP000682733">
    <property type="component" value="Unassembled WGS sequence"/>
</dbReference>
<dbReference type="PROSITE" id="PS00383">
    <property type="entry name" value="TYR_PHOSPHATASE_1"/>
    <property type="match status" value="1"/>
</dbReference>
<dbReference type="Gene3D" id="3.90.190.10">
    <property type="entry name" value="Protein tyrosine phosphatase superfamily"/>
    <property type="match status" value="1"/>
</dbReference>
<dbReference type="EMBL" id="CAJNOQ010005410">
    <property type="protein sequence ID" value="CAF1097719.1"/>
    <property type="molecule type" value="Genomic_DNA"/>
</dbReference>
<evidence type="ECO:0000313" key="6">
    <source>
        <dbReference type="EMBL" id="CAF4037911.1"/>
    </source>
</evidence>
<dbReference type="EMBL" id="CAJNOK010015666">
    <property type="protein sequence ID" value="CAF1229947.1"/>
    <property type="molecule type" value="Genomic_DNA"/>
</dbReference>
<organism evidence="3 7">
    <name type="scientific">Didymodactylos carnosus</name>
    <dbReference type="NCBI Taxonomy" id="1234261"/>
    <lineage>
        <taxon>Eukaryota</taxon>
        <taxon>Metazoa</taxon>
        <taxon>Spiralia</taxon>
        <taxon>Gnathifera</taxon>
        <taxon>Rotifera</taxon>
        <taxon>Eurotatoria</taxon>
        <taxon>Bdelloidea</taxon>
        <taxon>Philodinida</taxon>
        <taxon>Philodinidae</taxon>
        <taxon>Didymodactylos</taxon>
    </lineage>
</organism>
<dbReference type="InterPro" id="IPR016130">
    <property type="entry name" value="Tyr_Pase_AS"/>
</dbReference>
<reference evidence="3" key="1">
    <citation type="submission" date="2021-02" db="EMBL/GenBank/DDBJ databases">
        <authorList>
            <person name="Nowell W R."/>
        </authorList>
    </citation>
    <scope>NUCLEOTIDE SEQUENCE</scope>
</reference>
<protein>
    <recommendedName>
        <fullName evidence="2">Tyrosine specific protein phosphatases domain-containing protein</fullName>
    </recommendedName>
</protein>
<feature type="domain" description="Tyrosine specific protein phosphatases" evidence="2">
    <location>
        <begin position="129"/>
        <end position="203"/>
    </location>
</feature>
<evidence type="ECO:0000313" key="3">
    <source>
        <dbReference type="EMBL" id="CAF1097719.1"/>
    </source>
</evidence>
<name>A0A814P1D2_9BILA</name>
<evidence type="ECO:0000313" key="7">
    <source>
        <dbReference type="Proteomes" id="UP000663829"/>
    </source>
</evidence>
<dbReference type="AlphaFoldDB" id="A0A814P1D2"/>
<evidence type="ECO:0000313" key="4">
    <source>
        <dbReference type="EMBL" id="CAF1229947.1"/>
    </source>
</evidence>
<comment type="caution">
    <text evidence="3">The sequence shown here is derived from an EMBL/GenBank/DDBJ whole genome shotgun (WGS) entry which is preliminary data.</text>
</comment>
<dbReference type="InterPro" id="IPR057023">
    <property type="entry name" value="PTP-SAK"/>
</dbReference>
<evidence type="ECO:0000259" key="2">
    <source>
        <dbReference type="PROSITE" id="PS50056"/>
    </source>
</evidence>
<evidence type="ECO:0000256" key="1">
    <source>
        <dbReference type="ARBA" id="ARBA00022801"/>
    </source>
</evidence>
<sequence length="223" mass="24685">MTTSTTLLTSSWPPVRVPVTAEAVRGISDWSHWVIKPSDTASHGGLIAGAYPGHKDPAQHKLLIRHLIQTVGVSVFVNLIETDQLPRFTPYIDLAKEAAVSTTTKTTSKEDIHFIPFPIVDSRVHTDPAQVLKICLDIIELVKQGKIIYVHCWGGHGRTGTLISIILGIVYDLDGDQALELNGKLHDLRKITNGIPSPETDVQLKQVREVLNKYHAENKKQKI</sequence>
<dbReference type="PROSITE" id="PS50056">
    <property type="entry name" value="TYR_PHOSPHATASE_2"/>
    <property type="match status" value="1"/>
</dbReference>